<reference evidence="1 2" key="1">
    <citation type="submission" date="2020-04" db="EMBL/GenBank/DDBJ databases">
        <title>MicrobeNet Type strains.</title>
        <authorList>
            <person name="Nicholson A.C."/>
        </authorList>
    </citation>
    <scope>NUCLEOTIDE SEQUENCE [LARGE SCALE GENOMIC DNA]</scope>
    <source>
        <strain evidence="1 2">DSM 44445</strain>
    </source>
</reference>
<dbReference type="AlphaFoldDB" id="A0A7X6RKZ2"/>
<evidence type="ECO:0000313" key="2">
    <source>
        <dbReference type="Proteomes" id="UP000523447"/>
    </source>
</evidence>
<dbReference type="EMBL" id="JAAXPE010000070">
    <property type="protein sequence ID" value="NKY89872.1"/>
    <property type="molecule type" value="Genomic_DNA"/>
</dbReference>
<dbReference type="RefSeq" id="WP_040723212.1">
    <property type="nucleotide sequence ID" value="NZ_CAWPHS010000068.1"/>
</dbReference>
<proteinExistence type="predicted"/>
<accession>A0A7X6RKZ2</accession>
<comment type="caution">
    <text evidence="1">The sequence shown here is derived from an EMBL/GenBank/DDBJ whole genome shotgun (WGS) entry which is preliminary data.</text>
</comment>
<keyword evidence="2" id="KW-1185">Reference proteome</keyword>
<evidence type="ECO:0000313" key="1">
    <source>
        <dbReference type="EMBL" id="NKY89872.1"/>
    </source>
</evidence>
<sequence length="127" mass="13494">MSRAHITVTRNAGTKSDVPVLIRIARHAELTGPTVGDLLQTPDGPHRIGRLFGGGFQLAHESGRFYLADDGIPQHSGGLSAPMIAALVDTGQRADTEAWVFGPDRTPRTVTVSARIWRVASADVSGI</sequence>
<dbReference type="Proteomes" id="UP000523447">
    <property type="component" value="Unassembled WGS sequence"/>
</dbReference>
<gene>
    <name evidence="1" type="ORF">HGA07_30350</name>
</gene>
<name>A0A7X6RKZ2_9NOCA</name>
<protein>
    <submittedName>
        <fullName evidence="1">Uncharacterized protein</fullName>
    </submittedName>
</protein>
<organism evidence="1 2">
    <name type="scientific">Nocardia veterana</name>
    <dbReference type="NCBI Taxonomy" id="132249"/>
    <lineage>
        <taxon>Bacteria</taxon>
        <taxon>Bacillati</taxon>
        <taxon>Actinomycetota</taxon>
        <taxon>Actinomycetes</taxon>
        <taxon>Mycobacteriales</taxon>
        <taxon>Nocardiaceae</taxon>
        <taxon>Nocardia</taxon>
    </lineage>
</organism>